<dbReference type="Gene3D" id="3.90.550.20">
    <property type="match status" value="1"/>
</dbReference>
<proteinExistence type="predicted"/>
<dbReference type="InterPro" id="IPR029058">
    <property type="entry name" value="AB_hydrolase_fold"/>
</dbReference>
<keyword evidence="3" id="KW-1185">Reference proteome</keyword>
<feature type="domain" description="T6SS Phospholipase effector Tle1-like catalytic" evidence="1">
    <location>
        <begin position="367"/>
        <end position="618"/>
    </location>
</feature>
<dbReference type="AlphaFoldDB" id="A0A0F8UPI4"/>
<dbReference type="InterPro" id="IPR008441">
    <property type="entry name" value="AfumC-like_glycosyl_Trfase"/>
</dbReference>
<dbReference type="PANTHER" id="PTHR33840">
    <property type="match status" value="1"/>
</dbReference>
<dbReference type="InterPro" id="IPR029044">
    <property type="entry name" value="Nucleotide-diphossugar_trans"/>
</dbReference>
<gene>
    <name evidence="2" type="ORF">ARAM_005036</name>
</gene>
<dbReference type="GO" id="GO:0016757">
    <property type="term" value="F:glycosyltransferase activity"/>
    <property type="evidence" value="ECO:0007669"/>
    <property type="project" value="InterPro"/>
</dbReference>
<name>A0A0F8UPI4_9EURO</name>
<dbReference type="Proteomes" id="UP000034291">
    <property type="component" value="Unassembled WGS sequence"/>
</dbReference>
<accession>A0A0F8UPI4</accession>
<dbReference type="STRING" id="308745.A0A0F8UPI4"/>
<dbReference type="Pfam" id="PF09994">
    <property type="entry name" value="T6SS_Tle1-like_cat"/>
    <property type="match status" value="1"/>
</dbReference>
<comment type="caution">
    <text evidence="2">The sequence shown here is derived from an EMBL/GenBank/DDBJ whole genome shotgun (WGS) entry which is preliminary data.</text>
</comment>
<dbReference type="Pfam" id="PF05704">
    <property type="entry name" value="Caps_synth"/>
    <property type="match status" value="1"/>
</dbReference>
<evidence type="ECO:0000313" key="2">
    <source>
        <dbReference type="EMBL" id="KKK21529.1"/>
    </source>
</evidence>
<dbReference type="EMBL" id="JZBS01001754">
    <property type="protein sequence ID" value="KKK21529.1"/>
    <property type="molecule type" value="Genomic_DNA"/>
</dbReference>
<dbReference type="PANTHER" id="PTHR33840:SF1">
    <property type="entry name" value="TLE1 PHOSPHOLIPASE DOMAIN-CONTAINING PROTEIN"/>
    <property type="match status" value="1"/>
</dbReference>
<organism evidence="2 3">
    <name type="scientific">Aspergillus rambellii</name>
    <dbReference type="NCBI Taxonomy" id="308745"/>
    <lineage>
        <taxon>Eukaryota</taxon>
        <taxon>Fungi</taxon>
        <taxon>Dikarya</taxon>
        <taxon>Ascomycota</taxon>
        <taxon>Pezizomycotina</taxon>
        <taxon>Eurotiomycetes</taxon>
        <taxon>Eurotiomycetidae</taxon>
        <taxon>Eurotiales</taxon>
        <taxon>Aspergillaceae</taxon>
        <taxon>Aspergillus</taxon>
        <taxon>Aspergillus subgen. Nidulantes</taxon>
    </lineage>
</organism>
<dbReference type="SUPFAM" id="SSF53474">
    <property type="entry name" value="alpha/beta-Hydrolases"/>
    <property type="match status" value="1"/>
</dbReference>
<dbReference type="SUPFAM" id="SSF53448">
    <property type="entry name" value="Nucleotide-diphospho-sugar transferases"/>
    <property type="match status" value="1"/>
</dbReference>
<evidence type="ECO:0000313" key="3">
    <source>
        <dbReference type="Proteomes" id="UP000034291"/>
    </source>
</evidence>
<dbReference type="OrthoDB" id="3057168at2759"/>
<protein>
    <recommendedName>
        <fullName evidence="1">T6SS Phospholipase effector Tle1-like catalytic domain-containing protein</fullName>
    </recommendedName>
</protein>
<reference evidence="2 3" key="1">
    <citation type="submission" date="2015-02" db="EMBL/GenBank/DDBJ databases">
        <title>Draft Genome Sequences of Two Closely-Related Aflatoxigenic Aspergillus Species Obtained from the Cote d'Ivoire.</title>
        <authorList>
            <person name="Moore G.G."/>
            <person name="Beltz S.B."/>
            <person name="Mack B.M."/>
        </authorList>
    </citation>
    <scope>NUCLEOTIDE SEQUENCE [LARGE SCALE GENOMIC DNA]</scope>
    <source>
        <strain evidence="2 3">SRRC1468</strain>
    </source>
</reference>
<sequence length="760" mass="85791">MSPPITTYQIPNELKNSLEYVGPKDTRSARETLQSLCQYRPVTSEKNIWAYWHAGVEAMPAWCRRNVVDWHRICGPSWTIRVLDTVPDSPNHALKYIPPDMLPDTFIQGTMDGPYVGPHSADFLRGACLTLFGGVFMDVGIILTRSIDRICWSQLEDPGTPFQISVPWMYGTVMANHFVASRKADPFIKRWHELFMHLWRNRTNYQGMLENPLVSFVLQQDFSQSIERGFAWEFDVEPRTVFEYITQVVAWQRLCLLEDAGDGFSEDAFNLLATRVDADPESEEYKRAYQVVWHFLSQCSMQKITHGKNLTKAPALGLLWDLKENEGKDIEPGTFAELLRYGTTHFRQTRSEINYVKVEKPDNTMRTWEDATADSDQPPSNVTRISRALSRTAIVEEDGQTREIPQIVYYQKGVGTGIGDKYFGGVTGIGLSANVRAAYGFLAENYNEGDKIYFFGFSRGAYTARAIAGIVCQLGLLTPRGMDNFTNVYNDFYSRKVDEYSPEKRRQLGFRDPLPRFTVEIVGVWDTVGFHKSWLGRFLGEKLEFHNTILSREVKYAFHALALDENRTAYQPTLWHSPDNAEGQELLQVWFSGVHTDIGGGGNDPRLSNIALAWMVAQCTKYNQLSFDVEGYLFDIPPATLETDATPLWATALGKTPTGGFTQTLESVLGGTSKRTPLAYKQPGSTPRPTYEMIHVSIKDRGLSSAISGTVSWPCGVVGAQKKSGEWSLVDGKELVETVPLEGEVFMKGRIRKVHVNKVD</sequence>
<evidence type="ECO:0000259" key="1">
    <source>
        <dbReference type="Pfam" id="PF09994"/>
    </source>
</evidence>
<dbReference type="InterPro" id="IPR018712">
    <property type="entry name" value="Tle1-like_cat"/>
</dbReference>